<keyword evidence="9 11" id="KW-0472">Membrane</keyword>
<organism evidence="17 18">
    <name type="scientific">Thalassotalea agarivorans</name>
    <name type="common">Thalassomonas agarivorans</name>
    <dbReference type="NCBI Taxonomy" id="349064"/>
    <lineage>
        <taxon>Bacteria</taxon>
        <taxon>Pseudomonadati</taxon>
        <taxon>Pseudomonadota</taxon>
        <taxon>Gammaproteobacteria</taxon>
        <taxon>Alteromonadales</taxon>
        <taxon>Colwelliaceae</taxon>
        <taxon>Thalassotalea</taxon>
    </lineage>
</organism>
<keyword evidence="7" id="KW-0406">Ion transport</keyword>
<keyword evidence="5 11" id="KW-0812">Transmembrane</keyword>
<keyword evidence="6" id="KW-0408">Iron</keyword>
<dbReference type="InterPro" id="IPR000531">
    <property type="entry name" value="Beta-barrel_TonB"/>
</dbReference>
<keyword evidence="17" id="KW-0675">Receptor</keyword>
<dbReference type="AlphaFoldDB" id="A0A1I0DQH7"/>
<feature type="region of interest" description="Disordered" evidence="13">
    <location>
        <begin position="34"/>
        <end position="60"/>
    </location>
</feature>
<gene>
    <name evidence="17" type="ORF">SAMN05660429_01598</name>
</gene>
<dbReference type="Pfam" id="PF00593">
    <property type="entry name" value="TonB_dep_Rec_b-barrel"/>
    <property type="match status" value="1"/>
</dbReference>
<evidence type="ECO:0000259" key="15">
    <source>
        <dbReference type="Pfam" id="PF00593"/>
    </source>
</evidence>
<dbReference type="Proteomes" id="UP000199308">
    <property type="component" value="Unassembled WGS sequence"/>
</dbReference>
<evidence type="ECO:0000256" key="5">
    <source>
        <dbReference type="ARBA" id="ARBA00022692"/>
    </source>
</evidence>
<evidence type="ECO:0000256" key="2">
    <source>
        <dbReference type="ARBA" id="ARBA00022448"/>
    </source>
</evidence>
<dbReference type="GO" id="GO:0006826">
    <property type="term" value="P:iron ion transport"/>
    <property type="evidence" value="ECO:0007669"/>
    <property type="project" value="UniProtKB-KW"/>
</dbReference>
<evidence type="ECO:0000256" key="6">
    <source>
        <dbReference type="ARBA" id="ARBA00023004"/>
    </source>
</evidence>
<dbReference type="PANTHER" id="PTHR32552">
    <property type="entry name" value="FERRICHROME IRON RECEPTOR-RELATED"/>
    <property type="match status" value="1"/>
</dbReference>
<dbReference type="GO" id="GO:0009279">
    <property type="term" value="C:cell outer membrane"/>
    <property type="evidence" value="ECO:0007669"/>
    <property type="project" value="UniProtKB-SubCell"/>
</dbReference>
<keyword evidence="2 11" id="KW-0813">Transport</keyword>
<evidence type="ECO:0000313" key="17">
    <source>
        <dbReference type="EMBL" id="SET34184.1"/>
    </source>
</evidence>
<keyword evidence="18" id="KW-1185">Reference proteome</keyword>
<dbReference type="InterPro" id="IPR012910">
    <property type="entry name" value="Plug_dom"/>
</dbReference>
<evidence type="ECO:0000256" key="8">
    <source>
        <dbReference type="ARBA" id="ARBA00023077"/>
    </source>
</evidence>
<comment type="subcellular location">
    <subcellularLocation>
        <location evidence="1 11">Cell outer membrane</location>
        <topology evidence="1 11">Multi-pass membrane protein</topology>
    </subcellularLocation>
</comment>
<feature type="signal peptide" evidence="14">
    <location>
        <begin position="1"/>
        <end position="29"/>
    </location>
</feature>
<dbReference type="EMBL" id="FOHK01000006">
    <property type="protein sequence ID" value="SET34184.1"/>
    <property type="molecule type" value="Genomic_DNA"/>
</dbReference>
<dbReference type="PANTHER" id="PTHR32552:SF81">
    <property type="entry name" value="TONB-DEPENDENT OUTER MEMBRANE RECEPTOR"/>
    <property type="match status" value="1"/>
</dbReference>
<evidence type="ECO:0000313" key="18">
    <source>
        <dbReference type="Proteomes" id="UP000199308"/>
    </source>
</evidence>
<dbReference type="InterPro" id="IPR036942">
    <property type="entry name" value="Beta-barrel_TonB_sf"/>
</dbReference>
<evidence type="ECO:0000256" key="13">
    <source>
        <dbReference type="SAM" id="MobiDB-lite"/>
    </source>
</evidence>
<dbReference type="Pfam" id="PF07715">
    <property type="entry name" value="Plug"/>
    <property type="match status" value="1"/>
</dbReference>
<reference evidence="17 18" key="1">
    <citation type="submission" date="2016-10" db="EMBL/GenBank/DDBJ databases">
        <authorList>
            <person name="de Groot N.N."/>
        </authorList>
    </citation>
    <scope>NUCLEOTIDE SEQUENCE [LARGE SCALE GENOMIC DNA]</scope>
    <source>
        <strain evidence="17 18">DSM 19706</strain>
    </source>
</reference>
<proteinExistence type="inferred from homology"/>
<comment type="similarity">
    <text evidence="11 12">Belongs to the TonB-dependent receptor family.</text>
</comment>
<keyword evidence="4" id="KW-0410">Iron transport</keyword>
<dbReference type="STRING" id="349064.SAMN05660429_01598"/>
<dbReference type="InterPro" id="IPR039426">
    <property type="entry name" value="TonB-dep_rcpt-like"/>
</dbReference>
<feature type="domain" description="TonB-dependent receptor-like beta-barrel" evidence="15">
    <location>
        <begin position="313"/>
        <end position="779"/>
    </location>
</feature>
<evidence type="ECO:0000256" key="7">
    <source>
        <dbReference type="ARBA" id="ARBA00023065"/>
    </source>
</evidence>
<evidence type="ECO:0000259" key="16">
    <source>
        <dbReference type="Pfam" id="PF07715"/>
    </source>
</evidence>
<name>A0A1I0DQH7_THASX</name>
<evidence type="ECO:0000256" key="10">
    <source>
        <dbReference type="ARBA" id="ARBA00023237"/>
    </source>
</evidence>
<sequence length="833" mass="94637">MKSKRNWRLSPIATAIGLATMASMTPVHAFAQEQQAAEVEAQEAENAAEQQPEEEGSSGVERITVTANKREQDMQDVAQSVMALDGDQLERMGVNSFEDYAKAIPSLSFVSTTPGRNEVVFRGISTGSQEWRTDSSTAVYLDDIPMTSAAQQVDPRMVDIQRVEALPGPQGTIMGSSSQSGALRIITNKPEVDGGIFGAIEAEYSQVQEGDSSHRLEGHINIPIIEDVFAIRVAGFTVEEGGYIDNVVGEDLFLGRTNEDVARDDFNTWGIDGGRIIALWQVNDDWDVQATYLNQSSKTTGDWKSDAALDELQIVRFHEDVREDDWWATALTITGDLGFGVVTYTTSHLEREIFYEFDAMVSDQLRTAYTSVYNGAAYDLAYNFGTTINDQIGRRTTHELRLASKGENDLQWLVGAFYETTFDAWDWYWQVPNLTSTPAWTALNYWAYTVQNYYNVPNVYPIPDTDNYFGEDFERQTDQTAVFGEIDYSLTEKLSVGVGVRWFKYERERTEISYWPEGVPWGNFDTGGVDYYKGSDSDVVKKFSLKYNVDDDRMVYFTYSEGFRLGGDNNTRPASVLPDRYEPDKLFNYETGLKSTWLDNKIRFNMAVYYMSWEDMQREVWDPNLPNSRGHANTGDVETLGTEISFTAQVTDNFKIDLTMFKNNTEAKEDVWFSEVVPDAGIDPQGPDDWRIATKGQELAIAPSEKAWIGLEYTFPGEFLGANWWTRYDHNYYGEQYQDWGSAQLAAEGQDPLVLEAYQNASFQIGAWIDNSWEVTFSVWNVWDERGASWIDSGNAFTLQYLNDIGTLNDNRYQYMPNYIRPREIGVTFKYHF</sequence>
<keyword evidence="14" id="KW-0732">Signal</keyword>
<evidence type="ECO:0000256" key="9">
    <source>
        <dbReference type="ARBA" id="ARBA00023136"/>
    </source>
</evidence>
<evidence type="ECO:0000256" key="3">
    <source>
        <dbReference type="ARBA" id="ARBA00022452"/>
    </source>
</evidence>
<evidence type="ECO:0000256" key="11">
    <source>
        <dbReference type="PROSITE-ProRule" id="PRU01360"/>
    </source>
</evidence>
<feature type="compositionally biased region" description="Low complexity" evidence="13">
    <location>
        <begin position="34"/>
        <end position="50"/>
    </location>
</feature>
<dbReference type="RefSeq" id="WP_093329075.1">
    <property type="nucleotide sequence ID" value="NZ_AP027363.1"/>
</dbReference>
<protein>
    <submittedName>
        <fullName evidence="17">Outer membrane receptor proteins, mostly Fe transport</fullName>
    </submittedName>
</protein>
<dbReference type="SUPFAM" id="SSF56935">
    <property type="entry name" value="Porins"/>
    <property type="match status" value="1"/>
</dbReference>
<feature type="chain" id="PRO_5011605932" evidence="14">
    <location>
        <begin position="30"/>
        <end position="833"/>
    </location>
</feature>
<dbReference type="Gene3D" id="2.40.170.20">
    <property type="entry name" value="TonB-dependent receptor, beta-barrel domain"/>
    <property type="match status" value="1"/>
</dbReference>
<keyword evidence="10 11" id="KW-0998">Cell outer membrane</keyword>
<evidence type="ECO:0000256" key="4">
    <source>
        <dbReference type="ARBA" id="ARBA00022496"/>
    </source>
</evidence>
<evidence type="ECO:0000256" key="14">
    <source>
        <dbReference type="SAM" id="SignalP"/>
    </source>
</evidence>
<feature type="domain" description="TonB-dependent receptor plug" evidence="16">
    <location>
        <begin position="74"/>
        <end position="181"/>
    </location>
</feature>
<dbReference type="OrthoDB" id="127311at2"/>
<evidence type="ECO:0000256" key="12">
    <source>
        <dbReference type="RuleBase" id="RU003357"/>
    </source>
</evidence>
<accession>A0A1I0DQH7</accession>
<keyword evidence="8 12" id="KW-0798">TonB box</keyword>
<evidence type="ECO:0000256" key="1">
    <source>
        <dbReference type="ARBA" id="ARBA00004571"/>
    </source>
</evidence>
<dbReference type="PROSITE" id="PS52016">
    <property type="entry name" value="TONB_DEPENDENT_REC_3"/>
    <property type="match status" value="1"/>
</dbReference>
<keyword evidence="3 11" id="KW-1134">Transmembrane beta strand</keyword>